<dbReference type="AlphaFoldDB" id="A0A9E6REX1"/>
<gene>
    <name evidence="2" type="ORF">K6K41_03940</name>
</gene>
<keyword evidence="3" id="KW-1185">Reference proteome</keyword>
<evidence type="ECO:0000313" key="2">
    <source>
        <dbReference type="EMBL" id="QZO02259.1"/>
    </source>
</evidence>
<accession>A0A9E6REX1</accession>
<dbReference type="InterPro" id="IPR045516">
    <property type="entry name" value="DUF6477"/>
</dbReference>
<proteinExistence type="predicted"/>
<dbReference type="EMBL" id="CP081869">
    <property type="protein sequence ID" value="QZO02259.1"/>
    <property type="molecule type" value="Genomic_DNA"/>
</dbReference>
<protein>
    <submittedName>
        <fullName evidence="2">DUF6477 family protein</fullName>
    </submittedName>
</protein>
<organism evidence="2 3">
    <name type="scientific">Chenggangzhangella methanolivorans</name>
    <dbReference type="NCBI Taxonomy" id="1437009"/>
    <lineage>
        <taxon>Bacteria</taxon>
        <taxon>Pseudomonadati</taxon>
        <taxon>Pseudomonadota</taxon>
        <taxon>Alphaproteobacteria</taxon>
        <taxon>Hyphomicrobiales</taxon>
        <taxon>Methylopilaceae</taxon>
        <taxon>Chenggangzhangella</taxon>
    </lineage>
</organism>
<dbReference type="Proteomes" id="UP000825701">
    <property type="component" value="Chromosome"/>
</dbReference>
<dbReference type="KEGG" id="cmet:K6K41_03940"/>
<name>A0A9E6REX1_9HYPH</name>
<feature type="region of interest" description="Disordered" evidence="1">
    <location>
        <begin position="75"/>
        <end position="97"/>
    </location>
</feature>
<evidence type="ECO:0000256" key="1">
    <source>
        <dbReference type="SAM" id="MobiDB-lite"/>
    </source>
</evidence>
<dbReference type="Pfam" id="PF20083">
    <property type="entry name" value="DUF6477"/>
    <property type="match status" value="1"/>
</dbReference>
<evidence type="ECO:0000313" key="3">
    <source>
        <dbReference type="Proteomes" id="UP000825701"/>
    </source>
</evidence>
<sequence>MAGGAAAYDRRRTLPRLIGLDPRELDGDSAALDRRIRTRLARALRAERRRGAAGHWTYDVSRHLALAQAIAGEAVRATQRRKVDPAPAQDAERETSG</sequence>
<reference evidence="2" key="1">
    <citation type="submission" date="2021-08" db="EMBL/GenBank/DDBJ databases">
        <authorList>
            <person name="Zhang H."/>
            <person name="Xu M."/>
            <person name="Yu Z."/>
            <person name="Yang L."/>
            <person name="Cai Y."/>
        </authorList>
    </citation>
    <scope>NUCLEOTIDE SEQUENCE</scope>
    <source>
        <strain evidence="2">CHL1</strain>
    </source>
</reference>